<sequence length="214" mass="24099">MNTMNKTLNNDFKEIINGRRSIKSYDTSVKISREEMTEILEKAMRAPSSINMQPWRFLVIDSPEGKAKLAPLARFNQQQVETSSAVIAIFGDLNNFENAEEIYSKSVELGYMPLEVKEQQLPRLASYYAAVPTEVMRDVVLIDCGLVAMQFMLTARAHGYDTNPIGGYEKDQIAEAFGLDKERYVPVMLISIGKAASSGYNSVRLPVDKVTEWK</sequence>
<evidence type="ECO:0000313" key="3">
    <source>
        <dbReference type="EMBL" id="BBH19082.1"/>
    </source>
</evidence>
<dbReference type="GO" id="GO:0016491">
    <property type="term" value="F:oxidoreductase activity"/>
    <property type="evidence" value="ECO:0007669"/>
    <property type="project" value="UniProtKB-KW"/>
</dbReference>
<dbReference type="AlphaFoldDB" id="A0A3G9ILJ9"/>
<dbReference type="Gene3D" id="3.40.109.10">
    <property type="entry name" value="NADH Oxidase"/>
    <property type="match status" value="1"/>
</dbReference>
<protein>
    <submittedName>
        <fullName evidence="3">NAD(P)H nitroreductase</fullName>
    </submittedName>
</protein>
<comment type="similarity">
    <text evidence="1">Belongs to the nitroreductase family.</text>
</comment>
<keyword evidence="2" id="KW-0560">Oxidoreductase</keyword>
<proteinExistence type="inferred from homology"/>
<keyword evidence="4" id="KW-1185">Reference proteome</keyword>
<gene>
    <name evidence="3" type="ORF">Back11_04270</name>
</gene>
<dbReference type="PANTHER" id="PTHR43673">
    <property type="entry name" value="NAD(P)H NITROREDUCTASE YDGI-RELATED"/>
    <property type="match status" value="1"/>
</dbReference>
<name>A0A3G9ILJ9_9BACL</name>
<dbReference type="EMBL" id="AP019308">
    <property type="protein sequence ID" value="BBH19082.1"/>
    <property type="molecule type" value="Genomic_DNA"/>
</dbReference>
<dbReference type="KEGG" id="pbk:Back11_04270"/>
<evidence type="ECO:0000256" key="1">
    <source>
        <dbReference type="ARBA" id="ARBA00007118"/>
    </source>
</evidence>
<dbReference type="InterPro" id="IPR000415">
    <property type="entry name" value="Nitroreductase-like"/>
</dbReference>
<dbReference type="InterPro" id="IPR029479">
    <property type="entry name" value="Nitroreductase"/>
</dbReference>
<dbReference type="Proteomes" id="UP000275368">
    <property type="component" value="Chromosome"/>
</dbReference>
<dbReference type="SUPFAM" id="SSF55469">
    <property type="entry name" value="FMN-dependent nitroreductase-like"/>
    <property type="match status" value="1"/>
</dbReference>
<dbReference type="Pfam" id="PF00881">
    <property type="entry name" value="Nitroreductase"/>
    <property type="match status" value="1"/>
</dbReference>
<organism evidence="3 4">
    <name type="scientific">Paenibacillus baekrokdamisoli</name>
    <dbReference type="NCBI Taxonomy" id="1712516"/>
    <lineage>
        <taxon>Bacteria</taxon>
        <taxon>Bacillati</taxon>
        <taxon>Bacillota</taxon>
        <taxon>Bacilli</taxon>
        <taxon>Bacillales</taxon>
        <taxon>Paenibacillaceae</taxon>
        <taxon>Paenibacillus</taxon>
    </lineage>
</organism>
<accession>A0A3G9ILJ9</accession>
<dbReference type="PANTHER" id="PTHR43673:SF10">
    <property type="entry name" value="NADH DEHYDROGENASE_NAD(P)H NITROREDUCTASE XCC3605-RELATED"/>
    <property type="match status" value="1"/>
</dbReference>
<dbReference type="CDD" id="cd02137">
    <property type="entry name" value="MhqN-like"/>
    <property type="match status" value="1"/>
</dbReference>
<dbReference type="OrthoDB" id="9782629at2"/>
<reference evidence="3 4" key="1">
    <citation type="submission" date="2018-11" db="EMBL/GenBank/DDBJ databases">
        <title>Complete genome sequence of Paenibacillus baekrokdamisoli strain KCTC 33723.</title>
        <authorList>
            <person name="Kang S.W."/>
            <person name="Lee K.C."/>
            <person name="Kim K.K."/>
            <person name="Kim J.S."/>
            <person name="Kim D.S."/>
            <person name="Ko S.H."/>
            <person name="Yang S.H."/>
            <person name="Lee J.S."/>
        </authorList>
    </citation>
    <scope>NUCLEOTIDE SEQUENCE [LARGE SCALE GENOMIC DNA]</scope>
    <source>
        <strain evidence="3 4">KCTC 33723</strain>
    </source>
</reference>
<evidence type="ECO:0000256" key="2">
    <source>
        <dbReference type="ARBA" id="ARBA00023002"/>
    </source>
</evidence>
<evidence type="ECO:0000313" key="4">
    <source>
        <dbReference type="Proteomes" id="UP000275368"/>
    </source>
</evidence>